<evidence type="ECO:0000313" key="1">
    <source>
        <dbReference type="EMBL" id="OKL44880.1"/>
    </source>
</evidence>
<evidence type="ECO:0000313" key="2">
    <source>
        <dbReference type="Proteomes" id="UP000185783"/>
    </source>
</evidence>
<organism evidence="1 2">
    <name type="scientific">Pseudovibrio exalbescens</name>
    <dbReference type="NCBI Taxonomy" id="197461"/>
    <lineage>
        <taxon>Bacteria</taxon>
        <taxon>Pseudomonadati</taxon>
        <taxon>Pseudomonadota</taxon>
        <taxon>Alphaproteobacteria</taxon>
        <taxon>Hyphomicrobiales</taxon>
        <taxon>Stappiaceae</taxon>
        <taxon>Pseudovibrio</taxon>
    </lineage>
</organism>
<dbReference type="EMBL" id="LVVZ01000010">
    <property type="protein sequence ID" value="OKL44880.1"/>
    <property type="molecule type" value="Genomic_DNA"/>
</dbReference>
<dbReference type="AlphaFoldDB" id="A0A1U7JJF3"/>
<accession>A0A1U7JJF3</accession>
<name>A0A1U7JJF3_9HYPH</name>
<proteinExistence type="predicted"/>
<dbReference type="Proteomes" id="UP000185783">
    <property type="component" value="Unassembled WGS sequence"/>
</dbReference>
<keyword evidence="2" id="KW-1185">Reference proteome</keyword>
<gene>
    <name evidence="1" type="ORF">A3843_06230</name>
</gene>
<sequence>MDWPDSDQMKEALEELETSFRERGYAFHLHCDNPGRIWRNLYAEAEEVFVALTPGLTLAINGALKQARPLEEVFLEPGHRFDIVGNSAHACRWVYGYEIAGTKSSTRVLRSNGLLMEEDWLFAQTT</sequence>
<comment type="caution">
    <text evidence="1">The sequence shown here is derived from an EMBL/GenBank/DDBJ whole genome shotgun (WGS) entry which is preliminary data.</text>
</comment>
<protein>
    <submittedName>
        <fullName evidence="1">Uncharacterized protein</fullName>
    </submittedName>
</protein>
<reference evidence="1 2" key="1">
    <citation type="submission" date="2016-03" db="EMBL/GenBank/DDBJ databases">
        <title>Genome sequence of Nesiotobacter sp. nov., a moderately halophilic alphaproteobacterium isolated from the Yellow Sea, China.</title>
        <authorList>
            <person name="Zhang G."/>
            <person name="Zhang R."/>
        </authorList>
    </citation>
    <scope>NUCLEOTIDE SEQUENCE [LARGE SCALE GENOMIC DNA]</scope>
    <source>
        <strain evidence="1 2">WB1-6</strain>
    </source>
</reference>
<dbReference type="STRING" id="197461.A3843_06230"/>